<gene>
    <name evidence="3" type="ORF">ACJMK2_044032</name>
</gene>
<feature type="signal peptide" evidence="2">
    <location>
        <begin position="1"/>
        <end position="25"/>
    </location>
</feature>
<dbReference type="AlphaFoldDB" id="A0ABD3W009"/>
<protein>
    <submittedName>
        <fullName evidence="3">Uncharacterized protein</fullName>
    </submittedName>
</protein>
<evidence type="ECO:0000313" key="3">
    <source>
        <dbReference type="EMBL" id="KAL3866756.1"/>
    </source>
</evidence>
<feature type="compositionally biased region" description="Polar residues" evidence="1">
    <location>
        <begin position="178"/>
        <end position="190"/>
    </location>
</feature>
<proteinExistence type="predicted"/>
<evidence type="ECO:0000256" key="2">
    <source>
        <dbReference type="SAM" id="SignalP"/>
    </source>
</evidence>
<sequence length="238" mass="27527">MVILADVETILSLTTLLWLSKLVYGQFPPPVPHHPRVKIHSDSIGFPAEPVDTNITLPVERSAPNTDQHVTTPPTWGGLWNGIENQHDRHLGSSHNSPWSVIDHHQSYTHPFGPHNLLFGRNALLPGRMHRRLMLRHLFLQNPILFQRQFPFLYRRFMRIFFPHGMHGFSFDNPRLDQTITDTHPIQSNPIPHPLYAPEPKPEPYSKAKSKDFKKVSFQTELSDPNFMHFHNQAPPHL</sequence>
<keyword evidence="4" id="KW-1185">Reference proteome</keyword>
<evidence type="ECO:0000256" key="1">
    <source>
        <dbReference type="SAM" id="MobiDB-lite"/>
    </source>
</evidence>
<dbReference type="EMBL" id="JBJQND010000009">
    <property type="protein sequence ID" value="KAL3866756.1"/>
    <property type="molecule type" value="Genomic_DNA"/>
</dbReference>
<organism evidence="3 4">
    <name type="scientific">Sinanodonta woodiana</name>
    <name type="common">Chinese pond mussel</name>
    <name type="synonym">Anodonta woodiana</name>
    <dbReference type="NCBI Taxonomy" id="1069815"/>
    <lineage>
        <taxon>Eukaryota</taxon>
        <taxon>Metazoa</taxon>
        <taxon>Spiralia</taxon>
        <taxon>Lophotrochozoa</taxon>
        <taxon>Mollusca</taxon>
        <taxon>Bivalvia</taxon>
        <taxon>Autobranchia</taxon>
        <taxon>Heteroconchia</taxon>
        <taxon>Palaeoheterodonta</taxon>
        <taxon>Unionida</taxon>
        <taxon>Unionoidea</taxon>
        <taxon>Unionidae</taxon>
        <taxon>Unioninae</taxon>
        <taxon>Sinanodonta</taxon>
    </lineage>
</organism>
<keyword evidence="2" id="KW-0732">Signal</keyword>
<accession>A0ABD3W009</accession>
<feature type="chain" id="PRO_5044890663" evidence="2">
    <location>
        <begin position="26"/>
        <end position="238"/>
    </location>
</feature>
<name>A0ABD3W009_SINWO</name>
<comment type="caution">
    <text evidence="3">The sequence shown here is derived from an EMBL/GenBank/DDBJ whole genome shotgun (WGS) entry which is preliminary data.</text>
</comment>
<reference evidence="3 4" key="1">
    <citation type="submission" date="2024-11" db="EMBL/GenBank/DDBJ databases">
        <title>Chromosome-level genome assembly of the freshwater bivalve Anodonta woodiana.</title>
        <authorList>
            <person name="Chen X."/>
        </authorList>
    </citation>
    <scope>NUCLEOTIDE SEQUENCE [LARGE SCALE GENOMIC DNA]</scope>
    <source>
        <strain evidence="3">MN2024</strain>
        <tissue evidence="3">Gills</tissue>
    </source>
</reference>
<evidence type="ECO:0000313" key="4">
    <source>
        <dbReference type="Proteomes" id="UP001634394"/>
    </source>
</evidence>
<feature type="region of interest" description="Disordered" evidence="1">
    <location>
        <begin position="178"/>
        <end position="210"/>
    </location>
</feature>
<dbReference type="Proteomes" id="UP001634394">
    <property type="component" value="Unassembled WGS sequence"/>
</dbReference>
<feature type="compositionally biased region" description="Basic and acidic residues" evidence="1">
    <location>
        <begin position="200"/>
        <end position="210"/>
    </location>
</feature>